<accession>A0ABR2M5D7</accession>
<dbReference type="EMBL" id="JBBWWR010000012">
    <property type="protein sequence ID" value="KAK8958418.1"/>
    <property type="molecule type" value="Genomic_DNA"/>
</dbReference>
<protein>
    <submittedName>
        <fullName evidence="1">Uncharacterized protein</fullName>
    </submittedName>
</protein>
<dbReference type="Proteomes" id="UP001412067">
    <property type="component" value="Unassembled WGS sequence"/>
</dbReference>
<organism evidence="1 2">
    <name type="scientific">Platanthera guangdongensis</name>
    <dbReference type="NCBI Taxonomy" id="2320717"/>
    <lineage>
        <taxon>Eukaryota</taxon>
        <taxon>Viridiplantae</taxon>
        <taxon>Streptophyta</taxon>
        <taxon>Embryophyta</taxon>
        <taxon>Tracheophyta</taxon>
        <taxon>Spermatophyta</taxon>
        <taxon>Magnoliopsida</taxon>
        <taxon>Liliopsida</taxon>
        <taxon>Asparagales</taxon>
        <taxon>Orchidaceae</taxon>
        <taxon>Orchidoideae</taxon>
        <taxon>Orchideae</taxon>
        <taxon>Orchidinae</taxon>
        <taxon>Platanthera</taxon>
    </lineage>
</organism>
<comment type="caution">
    <text evidence="1">The sequence shown here is derived from an EMBL/GenBank/DDBJ whole genome shotgun (WGS) entry which is preliminary data.</text>
</comment>
<evidence type="ECO:0000313" key="1">
    <source>
        <dbReference type="EMBL" id="KAK8958418.1"/>
    </source>
</evidence>
<gene>
    <name evidence="1" type="ORF">KSP40_PGU003318</name>
</gene>
<sequence>MEVFSQACRYIESVENAVPGNGGDPRRCGDIRRSIGFRRADQATIPRRRRTVSLSPGDITIARR</sequence>
<reference evidence="1 2" key="1">
    <citation type="journal article" date="2022" name="Nat. Plants">
        <title>Genomes of leafy and leafless Platanthera orchids illuminate the evolution of mycoheterotrophy.</title>
        <authorList>
            <person name="Li M.H."/>
            <person name="Liu K.W."/>
            <person name="Li Z."/>
            <person name="Lu H.C."/>
            <person name="Ye Q.L."/>
            <person name="Zhang D."/>
            <person name="Wang J.Y."/>
            <person name="Li Y.F."/>
            <person name="Zhong Z.M."/>
            <person name="Liu X."/>
            <person name="Yu X."/>
            <person name="Liu D.K."/>
            <person name="Tu X.D."/>
            <person name="Liu B."/>
            <person name="Hao Y."/>
            <person name="Liao X.Y."/>
            <person name="Jiang Y.T."/>
            <person name="Sun W.H."/>
            <person name="Chen J."/>
            <person name="Chen Y.Q."/>
            <person name="Ai Y."/>
            <person name="Zhai J.W."/>
            <person name="Wu S.S."/>
            <person name="Zhou Z."/>
            <person name="Hsiao Y.Y."/>
            <person name="Wu W.L."/>
            <person name="Chen Y.Y."/>
            <person name="Lin Y.F."/>
            <person name="Hsu J.L."/>
            <person name="Li C.Y."/>
            <person name="Wang Z.W."/>
            <person name="Zhao X."/>
            <person name="Zhong W.Y."/>
            <person name="Ma X.K."/>
            <person name="Ma L."/>
            <person name="Huang J."/>
            <person name="Chen G.Z."/>
            <person name="Huang M.Z."/>
            <person name="Huang L."/>
            <person name="Peng D.H."/>
            <person name="Luo Y.B."/>
            <person name="Zou S.Q."/>
            <person name="Chen S.P."/>
            <person name="Lan S."/>
            <person name="Tsai W.C."/>
            <person name="Van de Peer Y."/>
            <person name="Liu Z.J."/>
        </authorList>
    </citation>
    <scope>NUCLEOTIDE SEQUENCE [LARGE SCALE GENOMIC DNA]</scope>
    <source>
        <strain evidence="1">Lor288</strain>
    </source>
</reference>
<evidence type="ECO:0000313" key="2">
    <source>
        <dbReference type="Proteomes" id="UP001412067"/>
    </source>
</evidence>
<proteinExistence type="predicted"/>
<name>A0ABR2M5D7_9ASPA</name>
<keyword evidence="2" id="KW-1185">Reference proteome</keyword>